<comment type="caution">
    <text evidence="3">The sequence shown here is derived from an EMBL/GenBank/DDBJ whole genome shotgun (WGS) entry which is preliminary data.</text>
</comment>
<dbReference type="InterPro" id="IPR018392">
    <property type="entry name" value="LysM"/>
</dbReference>
<keyword evidence="1" id="KW-0472">Membrane</keyword>
<dbReference type="PANTHER" id="PTHR34700">
    <property type="entry name" value="POTASSIUM BINDING PROTEIN KBP"/>
    <property type="match status" value="1"/>
</dbReference>
<dbReference type="InterPro" id="IPR036779">
    <property type="entry name" value="LysM_dom_sf"/>
</dbReference>
<feature type="transmembrane region" description="Helical" evidence="1">
    <location>
        <begin position="55"/>
        <end position="77"/>
    </location>
</feature>
<dbReference type="SMART" id="SM00257">
    <property type="entry name" value="LysM"/>
    <property type="match status" value="2"/>
</dbReference>
<dbReference type="EMBL" id="MFZO01000048">
    <property type="protein sequence ID" value="OGK23359.1"/>
    <property type="molecule type" value="Genomic_DNA"/>
</dbReference>
<dbReference type="Gene3D" id="3.10.350.10">
    <property type="entry name" value="LysM domain"/>
    <property type="match status" value="2"/>
</dbReference>
<dbReference type="CDD" id="cd00118">
    <property type="entry name" value="LysM"/>
    <property type="match status" value="2"/>
</dbReference>
<dbReference type="SUPFAM" id="SSF54106">
    <property type="entry name" value="LysM domain"/>
    <property type="match status" value="2"/>
</dbReference>
<keyword evidence="1" id="KW-1133">Transmembrane helix</keyword>
<dbReference type="AlphaFoldDB" id="A0A1F7GWJ8"/>
<dbReference type="PROSITE" id="PS51782">
    <property type="entry name" value="LYSM"/>
    <property type="match status" value="2"/>
</dbReference>
<dbReference type="Proteomes" id="UP000177913">
    <property type="component" value="Unassembled WGS sequence"/>
</dbReference>
<feature type="domain" description="LysM" evidence="2">
    <location>
        <begin position="177"/>
        <end position="224"/>
    </location>
</feature>
<name>A0A1F7GWJ8_9BACT</name>
<evidence type="ECO:0000259" key="2">
    <source>
        <dbReference type="PROSITE" id="PS51782"/>
    </source>
</evidence>
<sequence>MSSNVNSLRYNLGKIVGKKPLGFVPKRREVINIAKQRATSLNYKNLAVSTFKEKYLYLLLGGLVLLVAFVSGMGVLTKNSKTAVVNRENAAKEGVLENPKAAGKQYTIKQGDNLWKIAENTYGSGYNYTDIVQANKIANPDLLLVGQVVVLPQVAAKAPTKGEIAKSSTAKVTFKGDTYTVKNGDYLWKIALEAYGDGFAWSKIATANKLINPDLIFPDTKLSIPR</sequence>
<evidence type="ECO:0000313" key="4">
    <source>
        <dbReference type="Proteomes" id="UP000177913"/>
    </source>
</evidence>
<organism evidence="3 4">
    <name type="scientific">Candidatus Roizmanbacteria bacterium RIFCSPHIGHO2_02_FULL_38_11</name>
    <dbReference type="NCBI Taxonomy" id="1802039"/>
    <lineage>
        <taxon>Bacteria</taxon>
        <taxon>Candidatus Roizmaniibacteriota</taxon>
    </lineage>
</organism>
<feature type="domain" description="LysM" evidence="2">
    <location>
        <begin position="104"/>
        <end position="151"/>
    </location>
</feature>
<protein>
    <recommendedName>
        <fullName evidence="2">LysM domain-containing protein</fullName>
    </recommendedName>
</protein>
<dbReference type="InterPro" id="IPR052196">
    <property type="entry name" value="Bact_Kbp"/>
</dbReference>
<reference evidence="3 4" key="1">
    <citation type="journal article" date="2016" name="Nat. Commun.">
        <title>Thousands of microbial genomes shed light on interconnected biogeochemical processes in an aquifer system.</title>
        <authorList>
            <person name="Anantharaman K."/>
            <person name="Brown C.T."/>
            <person name="Hug L.A."/>
            <person name="Sharon I."/>
            <person name="Castelle C.J."/>
            <person name="Probst A.J."/>
            <person name="Thomas B.C."/>
            <person name="Singh A."/>
            <person name="Wilkins M.J."/>
            <person name="Karaoz U."/>
            <person name="Brodie E.L."/>
            <person name="Williams K.H."/>
            <person name="Hubbard S.S."/>
            <person name="Banfield J.F."/>
        </authorList>
    </citation>
    <scope>NUCLEOTIDE SEQUENCE [LARGE SCALE GENOMIC DNA]</scope>
</reference>
<dbReference type="Pfam" id="PF01476">
    <property type="entry name" value="LysM"/>
    <property type="match status" value="2"/>
</dbReference>
<evidence type="ECO:0000256" key="1">
    <source>
        <dbReference type="SAM" id="Phobius"/>
    </source>
</evidence>
<proteinExistence type="predicted"/>
<gene>
    <name evidence="3" type="ORF">A3C25_06505</name>
</gene>
<keyword evidence="1" id="KW-0812">Transmembrane</keyword>
<accession>A0A1F7GWJ8</accession>
<dbReference type="PANTHER" id="PTHR34700:SF4">
    <property type="entry name" value="PHAGE-LIKE ELEMENT PBSX PROTEIN XKDP"/>
    <property type="match status" value="1"/>
</dbReference>
<evidence type="ECO:0000313" key="3">
    <source>
        <dbReference type="EMBL" id="OGK23359.1"/>
    </source>
</evidence>